<dbReference type="EMBL" id="UINC01072647">
    <property type="protein sequence ID" value="SVC08434.1"/>
    <property type="molecule type" value="Genomic_DNA"/>
</dbReference>
<feature type="non-terminal residue" evidence="2">
    <location>
        <position position="1"/>
    </location>
</feature>
<evidence type="ECO:0000313" key="2">
    <source>
        <dbReference type="EMBL" id="SVC08434.1"/>
    </source>
</evidence>
<feature type="non-terminal residue" evidence="2">
    <location>
        <position position="32"/>
    </location>
</feature>
<evidence type="ECO:0000256" key="1">
    <source>
        <dbReference type="SAM" id="MobiDB-lite"/>
    </source>
</evidence>
<sequence length="32" mass="3382">NQAVLESGNEHHQYGRANGPIGSEHPDPVATV</sequence>
<proteinExistence type="predicted"/>
<dbReference type="AlphaFoldDB" id="A0A382J8C6"/>
<feature type="region of interest" description="Disordered" evidence="1">
    <location>
        <begin position="1"/>
        <end position="32"/>
    </location>
</feature>
<name>A0A382J8C6_9ZZZZ</name>
<organism evidence="2">
    <name type="scientific">marine metagenome</name>
    <dbReference type="NCBI Taxonomy" id="408172"/>
    <lineage>
        <taxon>unclassified sequences</taxon>
        <taxon>metagenomes</taxon>
        <taxon>ecological metagenomes</taxon>
    </lineage>
</organism>
<gene>
    <name evidence="2" type="ORF">METZ01_LOCUS261288</name>
</gene>
<accession>A0A382J8C6</accession>
<reference evidence="2" key="1">
    <citation type="submission" date="2018-05" db="EMBL/GenBank/DDBJ databases">
        <authorList>
            <person name="Lanie J.A."/>
            <person name="Ng W.-L."/>
            <person name="Kazmierczak K.M."/>
            <person name="Andrzejewski T.M."/>
            <person name="Davidsen T.M."/>
            <person name="Wayne K.J."/>
            <person name="Tettelin H."/>
            <person name="Glass J.I."/>
            <person name="Rusch D."/>
            <person name="Podicherti R."/>
            <person name="Tsui H.-C.T."/>
            <person name="Winkler M.E."/>
        </authorList>
    </citation>
    <scope>NUCLEOTIDE SEQUENCE</scope>
</reference>
<protein>
    <submittedName>
        <fullName evidence="2">Uncharacterized protein</fullName>
    </submittedName>
</protein>